<evidence type="ECO:0008006" key="3">
    <source>
        <dbReference type="Google" id="ProtNLM"/>
    </source>
</evidence>
<sequence>MNGAGRSVSLDPTWAEKALAQSLQWTPQGCATATRRQIWVHSTDGGMYLHASRVAYAASHDWVTPTGKLERTCTTPQCVSPHHLRIVTSETAGDDVEPVDLDQVAYLRSHGWSWRLISEATGWSAADVAAIPHVRRIHESLKKDATRTLEKTP</sequence>
<gene>
    <name evidence="1" type="ORF">CHT91_03040</name>
</gene>
<dbReference type="AlphaFoldDB" id="A0A3E2DMC4"/>
<comment type="caution">
    <text evidence="1">The sequence shown here is derived from an EMBL/GenBank/DDBJ whole genome shotgun (WGS) entry which is preliminary data.</text>
</comment>
<dbReference type="EMBL" id="NOWI01000002">
    <property type="protein sequence ID" value="RFT46531.1"/>
    <property type="molecule type" value="Genomic_DNA"/>
</dbReference>
<evidence type="ECO:0000313" key="2">
    <source>
        <dbReference type="Proteomes" id="UP000259211"/>
    </source>
</evidence>
<accession>A0A3E2DMC4</accession>
<dbReference type="RefSeq" id="WP_117188667.1">
    <property type="nucleotide sequence ID" value="NZ_NOWI01000002.1"/>
</dbReference>
<name>A0A3E2DMC4_9ACTN</name>
<dbReference type="Proteomes" id="UP000259211">
    <property type="component" value="Unassembled WGS sequence"/>
</dbReference>
<proteinExistence type="predicted"/>
<organism evidence="1 2">
    <name type="scientific">Cutibacterium avidum</name>
    <dbReference type="NCBI Taxonomy" id="33010"/>
    <lineage>
        <taxon>Bacteria</taxon>
        <taxon>Bacillati</taxon>
        <taxon>Actinomycetota</taxon>
        <taxon>Actinomycetes</taxon>
        <taxon>Propionibacteriales</taxon>
        <taxon>Propionibacteriaceae</taxon>
        <taxon>Cutibacterium</taxon>
    </lineage>
</organism>
<protein>
    <recommendedName>
        <fullName evidence="3">HNH nuclease domain-containing protein</fullName>
    </recommendedName>
</protein>
<reference evidence="1 2" key="1">
    <citation type="submission" date="2017-07" db="EMBL/GenBank/DDBJ databases">
        <authorList>
            <person name="Sun Z.S."/>
            <person name="Albrecht U."/>
            <person name="Echele G."/>
            <person name="Lee C.C."/>
        </authorList>
    </citation>
    <scope>NUCLEOTIDE SEQUENCE [LARGE SCALE GENOMIC DNA]</scope>
    <source>
        <strain evidence="1 2">P16-029</strain>
    </source>
</reference>
<evidence type="ECO:0000313" key="1">
    <source>
        <dbReference type="EMBL" id="RFT46531.1"/>
    </source>
</evidence>